<evidence type="ECO:0000256" key="3">
    <source>
        <dbReference type="ARBA" id="ARBA00004713"/>
    </source>
</evidence>
<evidence type="ECO:0000313" key="16">
    <source>
        <dbReference type="Proteomes" id="UP001595528"/>
    </source>
</evidence>
<keyword evidence="6 12" id="KW-0547">Nucleotide-binding</keyword>
<gene>
    <name evidence="15" type="primary">rfaE1</name>
    <name evidence="12" type="synonym">hldE</name>
    <name evidence="15" type="ORF">ACFOGJ_26950</name>
</gene>
<comment type="catalytic activity">
    <reaction evidence="12">
        <text>D-glycero-beta-D-manno-heptose 7-phosphate + ATP = D-glycero-beta-D-manno-heptose 1,7-bisphosphate + ADP + H(+)</text>
        <dbReference type="Rhea" id="RHEA:27473"/>
        <dbReference type="ChEBI" id="CHEBI:15378"/>
        <dbReference type="ChEBI" id="CHEBI:30616"/>
        <dbReference type="ChEBI" id="CHEBI:60204"/>
        <dbReference type="ChEBI" id="CHEBI:60208"/>
        <dbReference type="ChEBI" id="CHEBI:456216"/>
        <dbReference type="EC" id="2.7.1.167"/>
    </reaction>
</comment>
<dbReference type="GO" id="GO:0016301">
    <property type="term" value="F:kinase activity"/>
    <property type="evidence" value="ECO:0007669"/>
    <property type="project" value="UniProtKB-KW"/>
</dbReference>
<evidence type="ECO:0000256" key="10">
    <source>
        <dbReference type="ARBA" id="ARBA00023277"/>
    </source>
</evidence>
<feature type="domain" description="Carbohydrate kinase PfkB" evidence="13">
    <location>
        <begin position="28"/>
        <end position="323"/>
    </location>
</feature>
<dbReference type="Pfam" id="PF00294">
    <property type="entry name" value="PfkB"/>
    <property type="match status" value="1"/>
</dbReference>
<dbReference type="InterPro" id="IPR011914">
    <property type="entry name" value="RfaE_dom_II"/>
</dbReference>
<name>A0ABV7L8A5_9PROT</name>
<keyword evidence="8 12" id="KW-0067">ATP-binding</keyword>
<comment type="pathway">
    <text evidence="12">Nucleotide-sugar biosynthesis; ADP-L-glycero-beta-D-manno-heptose biosynthesis; ADP-L-glycero-beta-D-manno-heptose from D-glycero-beta-D-manno-heptose 7-phosphate: step 3/4.</text>
</comment>
<comment type="pathway">
    <text evidence="3">Bacterial outer membrane biogenesis; LPS core biosynthesis.</text>
</comment>
<dbReference type="PROSITE" id="PS00584">
    <property type="entry name" value="PFKB_KINASES_2"/>
    <property type="match status" value="1"/>
</dbReference>
<evidence type="ECO:0000256" key="7">
    <source>
        <dbReference type="ARBA" id="ARBA00022777"/>
    </source>
</evidence>
<evidence type="ECO:0000256" key="6">
    <source>
        <dbReference type="ARBA" id="ARBA00022741"/>
    </source>
</evidence>
<comment type="function">
    <text evidence="2 12">Catalyzes the ADP transfer from ATP to D-glycero-beta-D-manno-heptose 1-phosphate, yielding ADP-D-glycero-beta-D-manno-heptose.</text>
</comment>
<dbReference type="Pfam" id="PF01467">
    <property type="entry name" value="CTP_transf_like"/>
    <property type="match status" value="1"/>
</dbReference>
<evidence type="ECO:0000313" key="15">
    <source>
        <dbReference type="EMBL" id="MFC3230913.1"/>
    </source>
</evidence>
<dbReference type="EC" id="2.7.7.70" evidence="12"/>
<dbReference type="PANTHER" id="PTHR46969:SF1">
    <property type="entry name" value="BIFUNCTIONAL PROTEIN HLDE"/>
    <property type="match status" value="1"/>
</dbReference>
<evidence type="ECO:0000259" key="13">
    <source>
        <dbReference type="Pfam" id="PF00294"/>
    </source>
</evidence>
<dbReference type="PANTHER" id="PTHR46969">
    <property type="entry name" value="BIFUNCTIONAL PROTEIN HLDE"/>
    <property type="match status" value="1"/>
</dbReference>
<feature type="domain" description="Cytidyltransferase-like" evidence="14">
    <location>
        <begin position="367"/>
        <end position="458"/>
    </location>
</feature>
<dbReference type="Proteomes" id="UP001595528">
    <property type="component" value="Unassembled WGS sequence"/>
</dbReference>
<feature type="region of interest" description="Ribokinase" evidence="12">
    <location>
        <begin position="1"/>
        <end position="339"/>
    </location>
</feature>
<dbReference type="EMBL" id="JBHRTR010000050">
    <property type="protein sequence ID" value="MFC3230913.1"/>
    <property type="molecule type" value="Genomic_DNA"/>
</dbReference>
<dbReference type="Gene3D" id="3.40.50.620">
    <property type="entry name" value="HUPs"/>
    <property type="match status" value="1"/>
</dbReference>
<proteinExistence type="inferred from homology"/>
<dbReference type="NCBIfam" id="TIGR02198">
    <property type="entry name" value="rfaE_dom_I"/>
    <property type="match status" value="1"/>
</dbReference>
<feature type="binding site" evidence="12">
    <location>
        <begin position="215"/>
        <end position="218"/>
    </location>
    <ligand>
        <name>ATP</name>
        <dbReference type="ChEBI" id="CHEBI:30616"/>
    </ligand>
</feature>
<dbReference type="InterPro" id="IPR002173">
    <property type="entry name" value="Carboh/pur_kinase_PfkB_CS"/>
</dbReference>
<accession>A0ABV7L8A5</accession>
<dbReference type="InterPro" id="IPR029056">
    <property type="entry name" value="Ribokinase-like"/>
</dbReference>
<evidence type="ECO:0000256" key="12">
    <source>
        <dbReference type="HAMAP-Rule" id="MF_01603"/>
    </source>
</evidence>
<evidence type="ECO:0000256" key="8">
    <source>
        <dbReference type="ARBA" id="ARBA00022840"/>
    </source>
</evidence>
<keyword evidence="4 12" id="KW-0808">Transferase</keyword>
<comment type="subunit">
    <text evidence="12">Homodimer.</text>
</comment>
<comment type="caution">
    <text evidence="15">The sequence shown here is derived from an EMBL/GenBank/DDBJ whole genome shotgun (WGS) entry which is preliminary data.</text>
</comment>
<dbReference type="RefSeq" id="WP_379906380.1">
    <property type="nucleotide sequence ID" value="NZ_JBHRTR010000050.1"/>
</dbReference>
<dbReference type="SUPFAM" id="SSF52374">
    <property type="entry name" value="Nucleotidylyl transferase"/>
    <property type="match status" value="1"/>
</dbReference>
<evidence type="ECO:0000256" key="11">
    <source>
        <dbReference type="ARBA" id="ARBA00047428"/>
    </source>
</evidence>
<dbReference type="InterPro" id="IPR011913">
    <property type="entry name" value="RfaE_dom_I"/>
</dbReference>
<evidence type="ECO:0000259" key="14">
    <source>
        <dbReference type="Pfam" id="PF01467"/>
    </source>
</evidence>
<comment type="function">
    <text evidence="1 12">Catalyzes the phosphorylation of D-glycero-D-manno-heptose 7-phosphate at the C-1 position to selectively form D-glycero-beta-D-manno-heptose-1,7-bisphosphate.</text>
</comment>
<dbReference type="InterPro" id="IPR023030">
    <property type="entry name" value="Bifunc_HldE"/>
</dbReference>
<dbReference type="HAMAP" id="MF_01603">
    <property type="entry name" value="HldE"/>
    <property type="match status" value="1"/>
</dbReference>
<sequence length="499" mass="52386">MTAAADPGAPPSPVEIARALARIGSVHVMVVGDVMLDRFVYGDVSRVSYEAPIPVLNVARESAMPGGAGNAARNAAALGARVSLVGVVGDDAAGTELREIVAGIAGLSDRLIVEAGRPTTRKTRFVAQGQQLLRTDRETRAELPDRVAEALLRTVVEGLADCQVMILSDYAKGVLGETVLRPLLDAAADAGVPVVVDPKSTDFARYRGAALIKPNRQEMAAACRMPCDSDAEVEAAARQLLAATGIGAFAVSRAEKGLSLVRRDGPPMHLQALAREVFDVSGAGDTLVAALALGLGAGLDPAVAAWLANMASGLVVEKVGTAVVHPDEILARAHEQEVLDTDSKVMPRATALQRIARWRGEGARIGFTNGCFDLVHPGHVSLLRQARAACDRLVVGLNTDASVQRLKGPERPVQPETARAIVLSSFAAVDMVVLFDEDTPIELIRAVRPDVLVKGADYRPEQVVGGSFVESYGGRVLLADLIDGQSTSSMIARAGHLRA</sequence>
<dbReference type="Gene3D" id="3.40.1190.20">
    <property type="match status" value="1"/>
</dbReference>
<dbReference type="InterPro" id="IPR011611">
    <property type="entry name" value="PfkB_dom"/>
</dbReference>
<feature type="region of interest" description="Cytidylyltransferase" evidence="12">
    <location>
        <begin position="367"/>
        <end position="499"/>
    </location>
</feature>
<keyword evidence="9 12" id="KW-0511">Multifunctional enzyme</keyword>
<evidence type="ECO:0000256" key="9">
    <source>
        <dbReference type="ARBA" id="ARBA00023268"/>
    </source>
</evidence>
<evidence type="ECO:0000256" key="5">
    <source>
        <dbReference type="ARBA" id="ARBA00022695"/>
    </source>
</evidence>
<keyword evidence="10 12" id="KW-0119">Carbohydrate metabolism</keyword>
<keyword evidence="5 12" id="KW-0548">Nucleotidyltransferase</keyword>
<comment type="similarity">
    <text evidence="12">In the C-terminal section; belongs to the cytidylyltransferase family.</text>
</comment>
<comment type="similarity">
    <text evidence="12">In the N-terminal section; belongs to the carbohydrate kinase PfkB family.</text>
</comment>
<dbReference type="InterPro" id="IPR004821">
    <property type="entry name" value="Cyt_trans-like"/>
</dbReference>
<reference evidence="16" key="1">
    <citation type="journal article" date="2019" name="Int. J. Syst. Evol. Microbiol.">
        <title>The Global Catalogue of Microorganisms (GCM) 10K type strain sequencing project: providing services to taxonomists for standard genome sequencing and annotation.</title>
        <authorList>
            <consortium name="The Broad Institute Genomics Platform"/>
            <consortium name="The Broad Institute Genome Sequencing Center for Infectious Disease"/>
            <person name="Wu L."/>
            <person name="Ma J."/>
        </authorList>
    </citation>
    <scope>NUCLEOTIDE SEQUENCE [LARGE SCALE GENOMIC DNA]</scope>
    <source>
        <strain evidence="16">KCTC 42964</strain>
    </source>
</reference>
<keyword evidence="7 12" id="KW-0418">Kinase</keyword>
<evidence type="ECO:0000256" key="2">
    <source>
        <dbReference type="ARBA" id="ARBA00003753"/>
    </source>
</evidence>
<dbReference type="CDD" id="cd01172">
    <property type="entry name" value="RfaE_like"/>
    <property type="match status" value="1"/>
</dbReference>
<comment type="catalytic activity">
    <reaction evidence="11 12">
        <text>D-glycero-beta-D-manno-heptose 1-phosphate + ATP + H(+) = ADP-D-glycero-beta-D-manno-heptose + diphosphate</text>
        <dbReference type="Rhea" id="RHEA:27465"/>
        <dbReference type="ChEBI" id="CHEBI:15378"/>
        <dbReference type="ChEBI" id="CHEBI:30616"/>
        <dbReference type="ChEBI" id="CHEBI:33019"/>
        <dbReference type="ChEBI" id="CHEBI:59967"/>
        <dbReference type="ChEBI" id="CHEBI:61593"/>
        <dbReference type="EC" id="2.7.7.70"/>
    </reaction>
</comment>
<dbReference type="InterPro" id="IPR014729">
    <property type="entry name" value="Rossmann-like_a/b/a_fold"/>
</dbReference>
<keyword evidence="16" id="KW-1185">Reference proteome</keyword>
<dbReference type="SUPFAM" id="SSF53613">
    <property type="entry name" value="Ribokinase-like"/>
    <property type="match status" value="1"/>
</dbReference>
<organism evidence="15 16">
    <name type="scientific">Marinibaculum pumilum</name>
    <dbReference type="NCBI Taxonomy" id="1766165"/>
    <lineage>
        <taxon>Bacteria</taxon>
        <taxon>Pseudomonadati</taxon>
        <taxon>Pseudomonadota</taxon>
        <taxon>Alphaproteobacteria</taxon>
        <taxon>Rhodospirillales</taxon>
        <taxon>Rhodospirillaceae</taxon>
        <taxon>Marinibaculum</taxon>
    </lineage>
</organism>
<dbReference type="NCBIfam" id="TIGR00125">
    <property type="entry name" value="cyt_tran_rel"/>
    <property type="match status" value="1"/>
</dbReference>
<evidence type="ECO:0000256" key="1">
    <source>
        <dbReference type="ARBA" id="ARBA00002319"/>
    </source>
</evidence>
<dbReference type="NCBIfam" id="TIGR02199">
    <property type="entry name" value="rfaE_dom_II"/>
    <property type="match status" value="1"/>
</dbReference>
<evidence type="ECO:0000256" key="4">
    <source>
        <dbReference type="ARBA" id="ARBA00022679"/>
    </source>
</evidence>
<comment type="pathway">
    <text evidence="12">Nucleotide-sugar biosynthesis; ADP-L-glycero-beta-D-manno-heptose biosynthesis; ADP-L-glycero-beta-D-manno-heptose from D-glycero-beta-D-manno-heptose 7-phosphate: step 1/4.</text>
</comment>
<protein>
    <recommendedName>
        <fullName evidence="12">Bifunctional protein HldE</fullName>
    </recommendedName>
    <domain>
        <recommendedName>
            <fullName evidence="12">D-beta-D-heptose 7-phosphate kinase</fullName>
            <ecNumber evidence="12">2.7.1.167</ecNumber>
        </recommendedName>
        <alternativeName>
            <fullName evidence="12">D-beta-D-heptose 7-phosphotransferase</fullName>
        </alternativeName>
        <alternativeName>
            <fullName evidence="12">D-glycero-beta-D-manno-heptose-7-phosphate kinase</fullName>
        </alternativeName>
    </domain>
    <domain>
        <recommendedName>
            <fullName evidence="12">D-beta-D-heptose 1-phosphate adenylyltransferase</fullName>
            <ecNumber evidence="12">2.7.7.70</ecNumber>
        </recommendedName>
        <alternativeName>
            <fullName evidence="12">D-glycero-beta-D-manno-heptose 1-phosphate adenylyltransferase</fullName>
        </alternativeName>
    </domain>
</protein>
<feature type="active site" evidence="12">
    <location>
        <position position="285"/>
    </location>
</feature>
<dbReference type="EC" id="2.7.1.167" evidence="12"/>